<organism evidence="4">
    <name type="scientific">marine metagenome</name>
    <dbReference type="NCBI Taxonomy" id="408172"/>
    <lineage>
        <taxon>unclassified sequences</taxon>
        <taxon>metagenomes</taxon>
        <taxon>ecological metagenomes</taxon>
    </lineage>
</organism>
<sequence>MSIDVTTEATPGLRARVEKVIEIIRPAIQADDGDIELHDVDEATGEVTVELVGACTTCPASDQTLKAGIERILRDRVDGVTSVRNVGETANPDGPIGAPDPDEGTAVFL</sequence>
<comment type="similarity">
    <text evidence="1">Belongs to the NifU family.</text>
</comment>
<feature type="domain" description="NIF system FeS cluster assembly NifU C-terminal" evidence="3">
    <location>
        <begin position="17"/>
        <end position="83"/>
    </location>
</feature>
<dbReference type="InterPro" id="IPR001075">
    <property type="entry name" value="NIF_FeS_clus_asmbl_NifU_C"/>
</dbReference>
<proteinExistence type="inferred from homology"/>
<dbReference type="Gene3D" id="3.30.300.130">
    <property type="entry name" value="Fe-S cluster assembly (FSCA)"/>
    <property type="match status" value="1"/>
</dbReference>
<dbReference type="GO" id="GO:0051536">
    <property type="term" value="F:iron-sulfur cluster binding"/>
    <property type="evidence" value="ECO:0007669"/>
    <property type="project" value="InterPro"/>
</dbReference>
<evidence type="ECO:0000256" key="2">
    <source>
        <dbReference type="SAM" id="MobiDB-lite"/>
    </source>
</evidence>
<dbReference type="Pfam" id="PF01106">
    <property type="entry name" value="NifU"/>
    <property type="match status" value="1"/>
</dbReference>
<name>A0A381RU59_9ZZZZ</name>
<dbReference type="SUPFAM" id="SSF117916">
    <property type="entry name" value="Fe-S cluster assembly (FSCA) domain-like"/>
    <property type="match status" value="1"/>
</dbReference>
<dbReference type="GO" id="GO:0005506">
    <property type="term" value="F:iron ion binding"/>
    <property type="evidence" value="ECO:0007669"/>
    <property type="project" value="InterPro"/>
</dbReference>
<evidence type="ECO:0000313" key="4">
    <source>
        <dbReference type="EMBL" id="SUZ95415.1"/>
    </source>
</evidence>
<feature type="region of interest" description="Disordered" evidence="2">
    <location>
        <begin position="83"/>
        <end position="109"/>
    </location>
</feature>
<reference evidence="4" key="1">
    <citation type="submission" date="2018-05" db="EMBL/GenBank/DDBJ databases">
        <authorList>
            <person name="Lanie J.A."/>
            <person name="Ng W.-L."/>
            <person name="Kazmierczak K.M."/>
            <person name="Andrzejewski T.M."/>
            <person name="Davidsen T.M."/>
            <person name="Wayne K.J."/>
            <person name="Tettelin H."/>
            <person name="Glass J.I."/>
            <person name="Rusch D."/>
            <person name="Podicherti R."/>
            <person name="Tsui H.-C.T."/>
            <person name="Winkler M.E."/>
        </authorList>
    </citation>
    <scope>NUCLEOTIDE SEQUENCE</scope>
</reference>
<dbReference type="EMBL" id="UINC01002323">
    <property type="protein sequence ID" value="SUZ95415.1"/>
    <property type="molecule type" value="Genomic_DNA"/>
</dbReference>
<accession>A0A381RU59</accession>
<protein>
    <recommendedName>
        <fullName evidence="3">NIF system FeS cluster assembly NifU C-terminal domain-containing protein</fullName>
    </recommendedName>
</protein>
<evidence type="ECO:0000256" key="1">
    <source>
        <dbReference type="ARBA" id="ARBA00006420"/>
    </source>
</evidence>
<evidence type="ECO:0000259" key="3">
    <source>
        <dbReference type="Pfam" id="PF01106"/>
    </source>
</evidence>
<gene>
    <name evidence="4" type="ORF">METZ01_LOCUS48269</name>
</gene>
<dbReference type="PANTHER" id="PTHR11178">
    <property type="entry name" value="IRON-SULFUR CLUSTER SCAFFOLD PROTEIN NFU-RELATED"/>
    <property type="match status" value="1"/>
</dbReference>
<dbReference type="GO" id="GO:0016226">
    <property type="term" value="P:iron-sulfur cluster assembly"/>
    <property type="evidence" value="ECO:0007669"/>
    <property type="project" value="InterPro"/>
</dbReference>
<dbReference type="PANTHER" id="PTHR11178:SF1">
    <property type="entry name" value="NFU1 IRON-SULFUR CLUSTER SCAFFOLD HOMOLOG, MITOCHONDRIAL"/>
    <property type="match status" value="1"/>
</dbReference>
<dbReference type="AlphaFoldDB" id="A0A381RU59"/>
<dbReference type="InterPro" id="IPR034904">
    <property type="entry name" value="FSCA_dom_sf"/>
</dbReference>